<dbReference type="PANTHER" id="PTHR46305:SF3">
    <property type="entry name" value="NADPH:QUINONE OXIDOREDUCTASE MDAB"/>
    <property type="match status" value="1"/>
</dbReference>
<gene>
    <name evidence="6" type="ORF">RYX56_20920</name>
</gene>
<evidence type="ECO:0000259" key="5">
    <source>
        <dbReference type="Pfam" id="PF02525"/>
    </source>
</evidence>
<reference evidence="6 7" key="1">
    <citation type="submission" date="2023-10" db="EMBL/GenBank/DDBJ databases">
        <title>Screening of Alkalihalobacillus lindianensis BZ-TG-R113 and Its Alleviation of Salt Stress on Rapeseed Growth.</title>
        <authorList>
            <person name="Zhao B."/>
            <person name="Guo T."/>
        </authorList>
    </citation>
    <scope>NUCLEOTIDE SEQUENCE [LARGE SCALE GENOMIC DNA]</scope>
    <source>
        <strain evidence="6 7">BZ-TG-R113</strain>
    </source>
</reference>
<name>A0ABU3XHJ4_9BACI</name>
<dbReference type="SUPFAM" id="SSF52218">
    <property type="entry name" value="Flavoproteins"/>
    <property type="match status" value="1"/>
</dbReference>
<keyword evidence="7" id="KW-1185">Reference proteome</keyword>
<evidence type="ECO:0000313" key="7">
    <source>
        <dbReference type="Proteomes" id="UP001287282"/>
    </source>
</evidence>
<dbReference type="InterPro" id="IPR003680">
    <property type="entry name" value="Flavodoxin_fold"/>
</dbReference>
<keyword evidence="6" id="KW-0560">Oxidoreductase</keyword>
<dbReference type="GO" id="GO:0016491">
    <property type="term" value="F:oxidoreductase activity"/>
    <property type="evidence" value="ECO:0007669"/>
    <property type="project" value="UniProtKB-KW"/>
</dbReference>
<dbReference type="RefSeq" id="WP_317123929.1">
    <property type="nucleotide sequence ID" value="NZ_JAWJBA010000016.1"/>
</dbReference>
<keyword evidence="2" id="KW-0285">Flavoprotein</keyword>
<dbReference type="Proteomes" id="UP001287282">
    <property type="component" value="Unassembled WGS sequence"/>
</dbReference>
<evidence type="ECO:0000256" key="1">
    <source>
        <dbReference type="ARBA" id="ARBA00001974"/>
    </source>
</evidence>
<comment type="cofactor">
    <cofactor evidence="1">
        <name>FAD</name>
        <dbReference type="ChEBI" id="CHEBI:57692"/>
    </cofactor>
</comment>
<organism evidence="6 7">
    <name type="scientific">Alkalihalophilus lindianensis</name>
    <dbReference type="NCBI Taxonomy" id="1630542"/>
    <lineage>
        <taxon>Bacteria</taxon>
        <taxon>Bacillati</taxon>
        <taxon>Bacillota</taxon>
        <taxon>Bacilli</taxon>
        <taxon>Bacillales</taxon>
        <taxon>Bacillaceae</taxon>
        <taxon>Alkalihalophilus</taxon>
    </lineage>
</organism>
<sequence>MRKLLLINGQDYFERAQGELNNTMSKYIEEFTTNEFEVVQTAIAKGDQVPEEIEKFKWADVIIIQTPIYWFSLPGILKKYIDDVFIPDIFFGKSTQFGQGGKFNKKKYMLSVTWGAKESAFKGTKEDFLEGLSEEQVLFPIHKTFEYCGFNRLPTFSIYSSMNLQELDPYLTKIQRHLQEHLFHSGESI</sequence>
<dbReference type="InterPro" id="IPR052397">
    <property type="entry name" value="NADPH-QR_MdaB"/>
</dbReference>
<dbReference type="EMBL" id="JAWJBA010000016">
    <property type="protein sequence ID" value="MDV2686823.1"/>
    <property type="molecule type" value="Genomic_DNA"/>
</dbReference>
<proteinExistence type="inferred from homology"/>
<accession>A0ABU3XHJ4</accession>
<comment type="caution">
    <text evidence="6">The sequence shown here is derived from an EMBL/GenBank/DDBJ whole genome shotgun (WGS) entry which is preliminary data.</text>
</comment>
<dbReference type="Pfam" id="PF02525">
    <property type="entry name" value="Flavodoxin_2"/>
    <property type="match status" value="1"/>
</dbReference>
<protein>
    <submittedName>
        <fullName evidence="6">NAD(P)H-dependent oxidoreductase</fullName>
        <ecNumber evidence="6">1.-.-.-</ecNumber>
    </submittedName>
</protein>
<dbReference type="EC" id="1.-.-.-" evidence="6"/>
<dbReference type="InterPro" id="IPR029039">
    <property type="entry name" value="Flavoprotein-like_sf"/>
</dbReference>
<evidence type="ECO:0000313" key="6">
    <source>
        <dbReference type="EMBL" id="MDV2686823.1"/>
    </source>
</evidence>
<evidence type="ECO:0000256" key="4">
    <source>
        <dbReference type="ARBA" id="ARBA00037981"/>
    </source>
</evidence>
<evidence type="ECO:0000256" key="3">
    <source>
        <dbReference type="ARBA" id="ARBA00022827"/>
    </source>
</evidence>
<feature type="domain" description="Flavodoxin-like fold" evidence="5">
    <location>
        <begin position="3"/>
        <end position="181"/>
    </location>
</feature>
<comment type="similarity">
    <text evidence="4">Belongs to the oxidoreductase MdaB family.</text>
</comment>
<dbReference type="Gene3D" id="3.40.50.360">
    <property type="match status" value="1"/>
</dbReference>
<dbReference type="PANTHER" id="PTHR46305">
    <property type="match status" value="1"/>
</dbReference>
<evidence type="ECO:0000256" key="2">
    <source>
        <dbReference type="ARBA" id="ARBA00022630"/>
    </source>
</evidence>
<keyword evidence="3" id="KW-0274">FAD</keyword>